<dbReference type="EC" id="6.3.2.6" evidence="8"/>
<evidence type="ECO:0000313" key="10">
    <source>
        <dbReference type="EMBL" id="UJG42114.1"/>
    </source>
</evidence>
<dbReference type="NCBIfam" id="TIGR00081">
    <property type="entry name" value="purC"/>
    <property type="match status" value="1"/>
</dbReference>
<comment type="similarity">
    <text evidence="2 8">Belongs to the SAICAR synthetase family.</text>
</comment>
<dbReference type="SUPFAM" id="SSF82697">
    <property type="entry name" value="PurS-like"/>
    <property type="match status" value="1"/>
</dbReference>
<organism evidence="10">
    <name type="scientific">Candidatus Heimdallarchaeum aukensis</name>
    <dbReference type="NCBI Taxonomy" id="2876573"/>
    <lineage>
        <taxon>Archaea</taxon>
        <taxon>Promethearchaeati</taxon>
        <taxon>Candidatus Heimdallarchaeota</taxon>
        <taxon>Candidatus Heimdallarchaeia (ex Rinke et al. 2021) (nom. nud.)</taxon>
        <taxon>Candidatus Heimdallarchaeales</taxon>
        <taxon>Candidatus Heimdallarchaeaceae</taxon>
        <taxon>Candidatus Heimdallarchaeum</taxon>
    </lineage>
</organism>
<dbReference type="PANTHER" id="PTHR43599">
    <property type="entry name" value="MULTIFUNCTIONAL PROTEIN ADE2"/>
    <property type="match status" value="1"/>
</dbReference>
<sequence>MEQLYSGKAKDVIILDDEKVKIVFRNSISAFDGVKIDELKGKGEANCKISRILFEVLHHYGVETHYLKQESSNELICKKVEIIPVESVCRNITAGSFCRRYGVEKGISFEKPIVELFYKNDELHDPLVTEEVAIRLGWINEKEKIIIKAVTLAVNYILREVFKKIGLTLVDFKLEFGRTTDGKLILADEISADTMRLWEMSSGEIKDKDRYRKDLGNVVDHYNDIALRLEQIKELPKIELKTKVRVTIDLKESVLDPAGDITIRSLLRLGYKQVSKVNIGKSVVISFTSAPGSKLWDVTETISNEILANPLIETYSIDFSFE</sequence>
<reference evidence="10" key="1">
    <citation type="journal article" date="2022" name="Nat. Microbiol.">
        <title>Unique mobile elements and scalable gene flow at the prokaryote-eukaryote boundary revealed by circularized Asgard archaea genomes.</title>
        <authorList>
            <person name="Wu F."/>
            <person name="Speth D.R."/>
            <person name="Philosof A."/>
            <person name="Cremiere A."/>
            <person name="Narayanan A."/>
            <person name="Barco R.A."/>
            <person name="Connon S.A."/>
            <person name="Amend J.P."/>
            <person name="Antoshechkin I.A."/>
            <person name="Orphan V.J."/>
        </authorList>
    </citation>
    <scope>NUCLEOTIDE SEQUENCE</scope>
    <source>
        <strain evidence="10">PM71</strain>
    </source>
</reference>
<dbReference type="Pfam" id="PF02700">
    <property type="entry name" value="PurS"/>
    <property type="match status" value="1"/>
</dbReference>
<dbReference type="Gene3D" id="3.30.470.20">
    <property type="entry name" value="ATP-grasp fold, B domain"/>
    <property type="match status" value="1"/>
</dbReference>
<keyword evidence="6 8" id="KW-0067">ATP-binding</keyword>
<dbReference type="InterPro" id="IPR001636">
    <property type="entry name" value="SAICAR_synth"/>
</dbReference>
<dbReference type="EMBL" id="CP084166">
    <property type="protein sequence ID" value="UJG42114.1"/>
    <property type="molecule type" value="Genomic_DNA"/>
</dbReference>
<dbReference type="InterPro" id="IPR036604">
    <property type="entry name" value="PurS-like_sf"/>
</dbReference>
<dbReference type="Gene3D" id="3.30.200.20">
    <property type="entry name" value="Phosphorylase Kinase, domain 1"/>
    <property type="match status" value="1"/>
</dbReference>
<dbReference type="GO" id="GO:0004639">
    <property type="term" value="F:phosphoribosylaminoimidazolesuccinocarboxamide synthase activity"/>
    <property type="evidence" value="ECO:0007669"/>
    <property type="project" value="UniProtKB-UniRule"/>
</dbReference>
<dbReference type="GO" id="GO:0005524">
    <property type="term" value="F:ATP binding"/>
    <property type="evidence" value="ECO:0007669"/>
    <property type="project" value="UniProtKB-KW"/>
</dbReference>
<name>A0A9Y1BN80_9ARCH</name>
<comment type="catalytic activity">
    <reaction evidence="7 8">
        <text>5-amino-1-(5-phospho-D-ribosyl)imidazole-4-carboxylate + L-aspartate + ATP = (2S)-2-[5-amino-1-(5-phospho-beta-D-ribosyl)imidazole-4-carboxamido]succinate + ADP + phosphate + 2 H(+)</text>
        <dbReference type="Rhea" id="RHEA:22628"/>
        <dbReference type="ChEBI" id="CHEBI:15378"/>
        <dbReference type="ChEBI" id="CHEBI:29991"/>
        <dbReference type="ChEBI" id="CHEBI:30616"/>
        <dbReference type="ChEBI" id="CHEBI:43474"/>
        <dbReference type="ChEBI" id="CHEBI:58443"/>
        <dbReference type="ChEBI" id="CHEBI:77657"/>
        <dbReference type="ChEBI" id="CHEBI:456216"/>
        <dbReference type="EC" id="6.3.2.6"/>
    </reaction>
</comment>
<dbReference type="InterPro" id="IPR028923">
    <property type="entry name" value="SAICAR_synt/ADE2_N"/>
</dbReference>
<dbReference type="GO" id="GO:0009236">
    <property type="term" value="P:cobalamin biosynthetic process"/>
    <property type="evidence" value="ECO:0007669"/>
    <property type="project" value="InterPro"/>
</dbReference>
<evidence type="ECO:0000256" key="5">
    <source>
        <dbReference type="ARBA" id="ARBA00022755"/>
    </source>
</evidence>
<dbReference type="InterPro" id="IPR033934">
    <property type="entry name" value="SAICAR_synt_PurC"/>
</dbReference>
<dbReference type="Gene3D" id="3.30.1280.10">
    <property type="entry name" value="Phosphoribosylformylglycinamidine synthase subunit PurS"/>
    <property type="match status" value="1"/>
</dbReference>
<dbReference type="InterPro" id="IPR018236">
    <property type="entry name" value="SAICAR_synthetase_CS"/>
</dbReference>
<dbReference type="InterPro" id="IPR003850">
    <property type="entry name" value="PurS"/>
</dbReference>
<keyword evidence="5 8" id="KW-0658">Purine biosynthesis</keyword>
<proteinExistence type="inferred from homology"/>
<comment type="pathway">
    <text evidence="1 8">Purine metabolism; IMP biosynthesis via de novo pathway; 5-amino-1-(5-phospho-D-ribosyl)imidazole-4-carboxamide from 5-amino-1-(5-phospho-D-ribosyl)imidazole-4-carboxylate: step 1/2.</text>
</comment>
<keyword evidence="4 8" id="KW-0547">Nucleotide-binding</keyword>
<keyword evidence="3 8" id="KW-0436">Ligase</keyword>
<evidence type="ECO:0000256" key="2">
    <source>
        <dbReference type="ARBA" id="ARBA00010190"/>
    </source>
</evidence>
<evidence type="ECO:0000256" key="1">
    <source>
        <dbReference type="ARBA" id="ARBA00004672"/>
    </source>
</evidence>
<protein>
    <recommendedName>
        <fullName evidence="8">Phosphoribosylaminoimidazole-succinocarboxamide synthase</fullName>
        <ecNumber evidence="8">6.3.2.6</ecNumber>
    </recommendedName>
    <alternativeName>
        <fullName evidence="8">SAICAR synthetase</fullName>
    </alternativeName>
</protein>
<evidence type="ECO:0000256" key="4">
    <source>
        <dbReference type="ARBA" id="ARBA00022741"/>
    </source>
</evidence>
<dbReference type="PANTHER" id="PTHR43599:SF3">
    <property type="entry name" value="SI:DKEY-6E2.2"/>
    <property type="match status" value="1"/>
</dbReference>
<dbReference type="FunFam" id="3.30.470.20:FF:000006">
    <property type="entry name" value="Phosphoribosylaminoimidazole-succinocarboxamide synthase"/>
    <property type="match status" value="1"/>
</dbReference>
<evidence type="ECO:0000259" key="9">
    <source>
        <dbReference type="Pfam" id="PF01259"/>
    </source>
</evidence>
<dbReference type="HAMAP" id="MF_00137">
    <property type="entry name" value="SAICAR_synth"/>
    <property type="match status" value="1"/>
</dbReference>
<dbReference type="Proteomes" id="UP001201020">
    <property type="component" value="Chromosome"/>
</dbReference>
<dbReference type="PROSITE" id="PS01058">
    <property type="entry name" value="SAICAR_SYNTHETASE_2"/>
    <property type="match status" value="1"/>
</dbReference>
<dbReference type="InterPro" id="IPR050089">
    <property type="entry name" value="SAICAR_synthetase"/>
</dbReference>
<evidence type="ECO:0000256" key="7">
    <source>
        <dbReference type="ARBA" id="ARBA00048475"/>
    </source>
</evidence>
<dbReference type="CDD" id="cd01415">
    <property type="entry name" value="SAICAR_synt_PurC"/>
    <property type="match status" value="1"/>
</dbReference>
<evidence type="ECO:0000256" key="3">
    <source>
        <dbReference type="ARBA" id="ARBA00022598"/>
    </source>
</evidence>
<feature type="domain" description="SAICAR synthetase/ADE2 N-terminal" evidence="9">
    <location>
        <begin position="3"/>
        <end position="226"/>
    </location>
</feature>
<dbReference type="PROSITE" id="PS01057">
    <property type="entry name" value="SAICAR_SYNTHETASE_1"/>
    <property type="match status" value="1"/>
</dbReference>
<accession>A0A9Y1BN80</accession>
<dbReference type="SUPFAM" id="SSF56104">
    <property type="entry name" value="SAICAR synthase-like"/>
    <property type="match status" value="1"/>
</dbReference>
<dbReference type="AlphaFoldDB" id="A0A9Y1BN80"/>
<dbReference type="GO" id="GO:0006189">
    <property type="term" value="P:'de novo' IMP biosynthetic process"/>
    <property type="evidence" value="ECO:0007669"/>
    <property type="project" value="UniProtKB-UniRule"/>
</dbReference>
<gene>
    <name evidence="8" type="primary">purC</name>
    <name evidence="10" type="ORF">K9W45_06550</name>
</gene>
<dbReference type="Pfam" id="PF01259">
    <property type="entry name" value="SAICAR_synt"/>
    <property type="match status" value="1"/>
</dbReference>
<evidence type="ECO:0000256" key="8">
    <source>
        <dbReference type="HAMAP-Rule" id="MF_00137"/>
    </source>
</evidence>
<dbReference type="NCBIfam" id="TIGR00302">
    <property type="entry name" value="phosphoribosylformylglycinamidine synthase subunit PurS"/>
    <property type="match status" value="1"/>
</dbReference>
<dbReference type="GO" id="GO:0004642">
    <property type="term" value="F:phosphoribosylformylglycinamidine synthase activity"/>
    <property type="evidence" value="ECO:0007669"/>
    <property type="project" value="UniProtKB-UniRule"/>
</dbReference>
<evidence type="ECO:0000256" key="6">
    <source>
        <dbReference type="ARBA" id="ARBA00022840"/>
    </source>
</evidence>